<feature type="transmembrane region" description="Helical" evidence="5">
    <location>
        <begin position="283"/>
        <end position="302"/>
    </location>
</feature>
<protein>
    <recommendedName>
        <fullName evidence="6">Sugar phosphate transporter domain-containing protein</fullName>
    </recommendedName>
</protein>
<keyword evidence="2 5" id="KW-0812">Transmembrane</keyword>
<dbReference type="InterPro" id="IPR004853">
    <property type="entry name" value="Sugar_P_trans_dom"/>
</dbReference>
<feature type="domain" description="Sugar phosphate transporter" evidence="6">
    <location>
        <begin position="25"/>
        <end position="296"/>
    </location>
</feature>
<feature type="transmembrane region" description="Helical" evidence="5">
    <location>
        <begin position="43"/>
        <end position="61"/>
    </location>
</feature>
<name>A0A7S4CJZ1_9EUGL</name>
<accession>A0A7S4CJZ1</accession>
<dbReference type="EMBL" id="HBJA01031125">
    <property type="protein sequence ID" value="CAE0799180.1"/>
    <property type="molecule type" value="Transcribed_RNA"/>
</dbReference>
<evidence type="ECO:0000256" key="1">
    <source>
        <dbReference type="ARBA" id="ARBA00004141"/>
    </source>
</evidence>
<evidence type="ECO:0000256" key="2">
    <source>
        <dbReference type="ARBA" id="ARBA00022692"/>
    </source>
</evidence>
<evidence type="ECO:0000256" key="3">
    <source>
        <dbReference type="ARBA" id="ARBA00022989"/>
    </source>
</evidence>
<feature type="transmembrane region" description="Helical" evidence="5">
    <location>
        <begin position="224"/>
        <end position="243"/>
    </location>
</feature>
<dbReference type="GO" id="GO:0016020">
    <property type="term" value="C:membrane"/>
    <property type="evidence" value="ECO:0007669"/>
    <property type="project" value="UniProtKB-SubCell"/>
</dbReference>
<feature type="transmembrane region" description="Helical" evidence="5">
    <location>
        <begin position="193"/>
        <end position="212"/>
    </location>
</feature>
<feature type="transmembrane region" description="Helical" evidence="5">
    <location>
        <begin position="255"/>
        <end position="277"/>
    </location>
</feature>
<keyword evidence="3 5" id="KW-1133">Transmembrane helix</keyword>
<feature type="transmembrane region" description="Helical" evidence="5">
    <location>
        <begin position="12"/>
        <end position="31"/>
    </location>
</feature>
<dbReference type="InterPro" id="IPR050186">
    <property type="entry name" value="TPT_transporter"/>
</dbReference>
<dbReference type="Pfam" id="PF03151">
    <property type="entry name" value="TPT"/>
    <property type="match status" value="1"/>
</dbReference>
<gene>
    <name evidence="7" type="ORF">EGYM00163_LOCUS10301</name>
</gene>
<keyword evidence="4 5" id="KW-0472">Membrane</keyword>
<proteinExistence type="predicted"/>
<evidence type="ECO:0000313" key="7">
    <source>
        <dbReference type="EMBL" id="CAE0799180.1"/>
    </source>
</evidence>
<sequence length="348" mass="37818">MSSQAKPNSSTGTNEIILATVYFSVASIGMMTGNKVATNHLPLPSTLIILQAVATCAPLAVSSQVIGLQKALCVKWLPVAALFAAMLFTSMQSFLYCTVSTILVFRNVATICSTVVEYFVRGKKANVQIVASELTIIAGCVVYGWGQLGISWLGFFWIMLNVAAQVAYGNLVKVYLSTLRDDRGQELSKYTCAYYNNFLCLPFFLLTFFIWGEHNTILANAERVSTWGWAMVVFTCVCGYCLATSGFGLQKLVSATTFLVVNNMVKIANILLGMVFLNDRFSSFSAAAGCIVSLGAGVWYSYEQNKLNAAPQKHVEEEVHTGGATEMKSPAEPFEICSNATPRVPKPV</sequence>
<evidence type="ECO:0000256" key="5">
    <source>
        <dbReference type="SAM" id="Phobius"/>
    </source>
</evidence>
<dbReference type="AlphaFoldDB" id="A0A7S4CJZ1"/>
<feature type="transmembrane region" description="Helical" evidence="5">
    <location>
        <begin position="73"/>
        <end position="96"/>
    </location>
</feature>
<feature type="transmembrane region" description="Helical" evidence="5">
    <location>
        <begin position="127"/>
        <end position="146"/>
    </location>
</feature>
<feature type="transmembrane region" description="Helical" evidence="5">
    <location>
        <begin position="152"/>
        <end position="172"/>
    </location>
</feature>
<comment type="subcellular location">
    <subcellularLocation>
        <location evidence="1">Membrane</location>
        <topology evidence="1">Multi-pass membrane protein</topology>
    </subcellularLocation>
</comment>
<dbReference type="PANTHER" id="PTHR11132">
    <property type="entry name" value="SOLUTE CARRIER FAMILY 35"/>
    <property type="match status" value="1"/>
</dbReference>
<organism evidence="7">
    <name type="scientific">Eutreptiella gymnastica</name>
    <dbReference type="NCBI Taxonomy" id="73025"/>
    <lineage>
        <taxon>Eukaryota</taxon>
        <taxon>Discoba</taxon>
        <taxon>Euglenozoa</taxon>
        <taxon>Euglenida</taxon>
        <taxon>Spirocuta</taxon>
        <taxon>Euglenophyceae</taxon>
        <taxon>Eutreptiales</taxon>
        <taxon>Eutreptiaceae</taxon>
        <taxon>Eutreptiella</taxon>
    </lineage>
</organism>
<evidence type="ECO:0000259" key="6">
    <source>
        <dbReference type="Pfam" id="PF03151"/>
    </source>
</evidence>
<reference evidence="7" key="1">
    <citation type="submission" date="2021-01" db="EMBL/GenBank/DDBJ databases">
        <authorList>
            <person name="Corre E."/>
            <person name="Pelletier E."/>
            <person name="Niang G."/>
            <person name="Scheremetjew M."/>
            <person name="Finn R."/>
            <person name="Kale V."/>
            <person name="Holt S."/>
            <person name="Cochrane G."/>
            <person name="Meng A."/>
            <person name="Brown T."/>
            <person name="Cohen L."/>
        </authorList>
    </citation>
    <scope>NUCLEOTIDE SEQUENCE</scope>
    <source>
        <strain evidence="7">CCMP1594</strain>
    </source>
</reference>
<evidence type="ECO:0000256" key="4">
    <source>
        <dbReference type="ARBA" id="ARBA00023136"/>
    </source>
</evidence>